<evidence type="ECO:0000259" key="4">
    <source>
        <dbReference type="PROSITE" id="PS50106"/>
    </source>
</evidence>
<dbReference type="InterPro" id="IPR043545">
    <property type="entry name" value="GRIP1/2"/>
</dbReference>
<dbReference type="SUPFAM" id="SSF50156">
    <property type="entry name" value="PDZ domain-like"/>
    <property type="match status" value="7"/>
</dbReference>
<dbReference type="InterPro" id="IPR036034">
    <property type="entry name" value="PDZ_sf"/>
</dbReference>
<gene>
    <name evidence="5" type="ORF">MELIAE_LOCUS6792</name>
</gene>
<dbReference type="InterPro" id="IPR001478">
    <property type="entry name" value="PDZ"/>
</dbReference>
<feature type="domain" description="PDZ" evidence="4">
    <location>
        <begin position="435"/>
        <end position="505"/>
    </location>
</feature>
<feature type="domain" description="PDZ" evidence="4">
    <location>
        <begin position="632"/>
        <end position="714"/>
    </location>
</feature>
<protein>
    <recommendedName>
        <fullName evidence="4">PDZ domain-containing protein</fullName>
    </recommendedName>
</protein>
<name>A0A9P0B542_BRAAE</name>
<feature type="domain" description="PDZ" evidence="4">
    <location>
        <begin position="534"/>
        <end position="609"/>
    </location>
</feature>
<evidence type="ECO:0000256" key="1">
    <source>
        <dbReference type="ARBA" id="ARBA00004496"/>
    </source>
</evidence>
<reference evidence="5" key="1">
    <citation type="submission" date="2021-12" db="EMBL/GenBank/DDBJ databases">
        <authorList>
            <person name="King R."/>
        </authorList>
    </citation>
    <scope>NUCLEOTIDE SEQUENCE</scope>
</reference>
<dbReference type="PANTHER" id="PTHR46227:SF2">
    <property type="entry name" value="FI03335P"/>
    <property type="match status" value="1"/>
</dbReference>
<evidence type="ECO:0000256" key="2">
    <source>
        <dbReference type="ARBA" id="ARBA00022490"/>
    </source>
</evidence>
<accession>A0A9P0B542</accession>
<keyword evidence="2" id="KW-0963">Cytoplasm</keyword>
<comment type="subcellular location">
    <subcellularLocation>
        <location evidence="1">Cytoplasm</location>
    </subcellularLocation>
</comment>
<dbReference type="Pfam" id="PF17820">
    <property type="entry name" value="PDZ_6"/>
    <property type="match status" value="1"/>
</dbReference>
<dbReference type="AlphaFoldDB" id="A0A9P0B542"/>
<evidence type="ECO:0000313" key="5">
    <source>
        <dbReference type="EMBL" id="CAH0555415.1"/>
    </source>
</evidence>
<keyword evidence="6" id="KW-1185">Reference proteome</keyword>
<dbReference type="CDD" id="cd06683">
    <property type="entry name" value="PDZ6_GRIP1-2-like"/>
    <property type="match status" value="1"/>
</dbReference>
<dbReference type="PANTHER" id="PTHR46227">
    <property type="entry name" value="GLUTAMATE RECEPTOR-INTERACTING PROTEIN GRIP"/>
    <property type="match status" value="1"/>
</dbReference>
<keyword evidence="3" id="KW-0677">Repeat</keyword>
<dbReference type="CDD" id="cd06685">
    <property type="entry name" value="PDZ7_GRIP1-2-like"/>
    <property type="match status" value="1"/>
</dbReference>
<dbReference type="InterPro" id="IPR041489">
    <property type="entry name" value="PDZ_6"/>
</dbReference>
<evidence type="ECO:0000313" key="6">
    <source>
        <dbReference type="Proteomes" id="UP001154078"/>
    </source>
</evidence>
<dbReference type="FunFam" id="2.30.42.10:FF:000035">
    <property type="entry name" value="Glutamate receptor interacting protein 1"/>
    <property type="match status" value="1"/>
</dbReference>
<dbReference type="EMBL" id="OV121135">
    <property type="protein sequence ID" value="CAH0555415.1"/>
    <property type="molecule type" value="Genomic_DNA"/>
</dbReference>
<dbReference type="GO" id="GO:0098887">
    <property type="term" value="P:neurotransmitter receptor transport, endosome to postsynaptic membrane"/>
    <property type="evidence" value="ECO:0007669"/>
    <property type="project" value="TreeGrafter"/>
</dbReference>
<feature type="domain" description="PDZ" evidence="4">
    <location>
        <begin position="858"/>
        <end position="941"/>
    </location>
</feature>
<organism evidence="5 6">
    <name type="scientific">Brassicogethes aeneus</name>
    <name type="common">Rape pollen beetle</name>
    <name type="synonym">Meligethes aeneus</name>
    <dbReference type="NCBI Taxonomy" id="1431903"/>
    <lineage>
        <taxon>Eukaryota</taxon>
        <taxon>Metazoa</taxon>
        <taxon>Ecdysozoa</taxon>
        <taxon>Arthropoda</taxon>
        <taxon>Hexapoda</taxon>
        <taxon>Insecta</taxon>
        <taxon>Pterygota</taxon>
        <taxon>Neoptera</taxon>
        <taxon>Endopterygota</taxon>
        <taxon>Coleoptera</taxon>
        <taxon>Polyphaga</taxon>
        <taxon>Cucujiformia</taxon>
        <taxon>Nitidulidae</taxon>
        <taxon>Meligethinae</taxon>
        <taxon>Brassicogethes</taxon>
    </lineage>
</organism>
<dbReference type="SMART" id="SM00228">
    <property type="entry name" value="PDZ"/>
    <property type="match status" value="7"/>
</dbReference>
<evidence type="ECO:0000256" key="3">
    <source>
        <dbReference type="ARBA" id="ARBA00022737"/>
    </source>
</evidence>
<sequence>MKLWKVLARNSHVYMKGGTAAGGEIVLKQQENSLELYDLKSKSPSFSDDSGKHSDSENGAPSYFMTAVHLKKKPGENLGIILSSGNSEIDPGPVICALRPGSVALNSDQLVTGDRIYSVNGITTTRMKPEEVTTLLDNVDGNALLEVEYSLPNYASQSSLCITSKVTEVTIESIDGSLGITLRGGAIPEHQSLSRPLVITQVRQNGPSHRSGLVRVGDRLLKVDHHSLVNKTLLEAQQILKENSQCSHGITLTTLTIEYDVSIMESVKYANGPLLVEIDRQIEEDFGIIITNCLDLGPDDILAAGYYIENIVPASTADRCGALNVGDQILGIDELVLNEWSGTPADAERLLRRATKLQILPSHAIQRAASRNYGNCQYGNSPSVTGFSTINSRRSRHRNRSNRQSTIHKSFDSDSCSTYCGYSNNLGVSHSEALSVTLCSDRGQGFGLAVSVGDHTENRSADILISRITVDSPAYRCGCLQIGDRVVSVNHQQNLTLQEIHSLLEIGNEPNSKITLQVEFDVADTIVPSSGVFTVKLAKRGSGLGITITACKARPDEPFIISEIKRGSIAHRTGTLHAGDRLLAIDNRTLDHLSLESAFNILQTSTNDIVTLKVEKTETENANLFLDSVVYTVELHRYGGPLGITISGSEDCLDPIVLSRLTEGGLAEKTGALHIGDRILAINGESLEHRPLSDAIRLLQTSGDRVQLKIARHLKNNDSSDSSRCNYSSPGLMSVDSAIHSWDSNTVDNQNDCNTDIPEIKDVESVLSEPISFQDAEESTLTKKNKRDSQLQFYSDADEIFCPSPLPLPNYNFTNTINKYETYGSPTHFNPPNSFNSSNSFTDRNYSPENILDNEVYHVTLYKDSIYDDYGFSVSDGLYEKGVYVNRIRKGGPADIVGLLKPFDRIVQVNDTKTQDFDCCLTVPLIASAGDRIELVIARNPYLNFSEKDLQENISKKSFSASQNTITKTL</sequence>
<feature type="domain" description="PDZ" evidence="4">
    <location>
        <begin position="168"/>
        <end position="242"/>
    </location>
</feature>
<dbReference type="GO" id="GO:0005737">
    <property type="term" value="C:cytoplasm"/>
    <property type="evidence" value="ECO:0007669"/>
    <property type="project" value="UniProtKB-SubCell"/>
</dbReference>
<dbReference type="Gene3D" id="2.30.42.10">
    <property type="match status" value="7"/>
</dbReference>
<dbReference type="PROSITE" id="PS50106">
    <property type="entry name" value="PDZ"/>
    <property type="match status" value="7"/>
</dbReference>
<proteinExistence type="predicted"/>
<feature type="domain" description="PDZ" evidence="4">
    <location>
        <begin position="67"/>
        <end position="151"/>
    </location>
</feature>
<feature type="domain" description="PDZ" evidence="4">
    <location>
        <begin position="275"/>
        <end position="333"/>
    </location>
</feature>
<dbReference type="Proteomes" id="UP001154078">
    <property type="component" value="Chromosome 4"/>
</dbReference>
<dbReference type="OrthoDB" id="75502at2759"/>
<dbReference type="Pfam" id="PF00595">
    <property type="entry name" value="PDZ"/>
    <property type="match status" value="5"/>
</dbReference>